<evidence type="ECO:0000313" key="2">
    <source>
        <dbReference type="Proteomes" id="UP001501570"/>
    </source>
</evidence>
<dbReference type="EMBL" id="BAABJQ010000009">
    <property type="protein sequence ID" value="GAA5187392.1"/>
    <property type="molecule type" value="Genomic_DNA"/>
</dbReference>
<sequence length="536" mass="58120">MPEPDLVTRIRTKGGPLQDLLVQLDLHRVLTVAQLARATGTTGRTVRSRLERLRGARLVDGTPDWTPDGGTSHWWLSAAGARLIEGTRVGYRWIAPSGVSAVHAAATAEVWLALREYGPAAGIELTGWRSGPAGRQGWEPTDRSPGRLWLTPDAVARLSLTGPDHNGAGTVAFIEVDLASTNGDALQKRVRRYLAYARDQAWAETYPHCPALLLLTTTEARAARLARAAGRLLDADPDTKDSLLVAACAAVHEPHRAVREACWTVPGPTDADVTLAELLGHRLAAAAIARDRVADPDRADQAWWLWRAAVSPRAQEQLADEAATEALRYLAADPGGLLDMDPELAEQVLAWWAPHDGRGLRDAPHRLRQLLHERHRQLWIEHARSLLVAAGSATGDDPLLAGIARQLAEGRLLSASQVAQLDRPAGSVRTRVQRAVLGDYEAGRDRAVDAQIQALGWRARRRADRAQLADAYDAARLLVCDTCALVYPRHDDAGAERYIAGDGCAHCAVGRLTGYGRATAVPTLARRLDLIRGQLP</sequence>
<accession>A0ABP9RVN3</accession>
<dbReference type="Proteomes" id="UP001501570">
    <property type="component" value="Unassembled WGS sequence"/>
</dbReference>
<name>A0ABP9RVN3_9ACTN</name>
<evidence type="ECO:0000313" key="1">
    <source>
        <dbReference type="EMBL" id="GAA5187392.1"/>
    </source>
</evidence>
<organism evidence="1 2">
    <name type="scientific">Rugosimonospora acidiphila</name>
    <dbReference type="NCBI Taxonomy" id="556531"/>
    <lineage>
        <taxon>Bacteria</taxon>
        <taxon>Bacillati</taxon>
        <taxon>Actinomycetota</taxon>
        <taxon>Actinomycetes</taxon>
        <taxon>Micromonosporales</taxon>
        <taxon>Micromonosporaceae</taxon>
        <taxon>Rugosimonospora</taxon>
    </lineage>
</organism>
<dbReference type="Pfam" id="PF13814">
    <property type="entry name" value="Replic_Relax"/>
    <property type="match status" value="1"/>
</dbReference>
<proteinExistence type="predicted"/>
<comment type="caution">
    <text evidence="1">The sequence shown here is derived from an EMBL/GenBank/DDBJ whole genome shotgun (WGS) entry which is preliminary data.</text>
</comment>
<dbReference type="RefSeq" id="WP_345630915.1">
    <property type="nucleotide sequence ID" value="NZ_BAABJQ010000009.1"/>
</dbReference>
<keyword evidence="2" id="KW-1185">Reference proteome</keyword>
<reference evidence="2" key="1">
    <citation type="journal article" date="2019" name="Int. J. Syst. Evol. Microbiol.">
        <title>The Global Catalogue of Microorganisms (GCM) 10K type strain sequencing project: providing services to taxonomists for standard genome sequencing and annotation.</title>
        <authorList>
            <consortium name="The Broad Institute Genomics Platform"/>
            <consortium name="The Broad Institute Genome Sequencing Center for Infectious Disease"/>
            <person name="Wu L."/>
            <person name="Ma J."/>
        </authorList>
    </citation>
    <scope>NUCLEOTIDE SEQUENCE [LARGE SCALE GENOMIC DNA]</scope>
    <source>
        <strain evidence="2">JCM 18304</strain>
    </source>
</reference>
<dbReference type="InterPro" id="IPR025855">
    <property type="entry name" value="Replic_Relax"/>
</dbReference>
<gene>
    <name evidence="1" type="ORF">GCM10023322_35660</name>
</gene>
<protein>
    <submittedName>
        <fullName evidence="1">Uncharacterized protein</fullName>
    </submittedName>
</protein>
<dbReference type="InterPro" id="IPR036390">
    <property type="entry name" value="WH_DNA-bd_sf"/>
</dbReference>
<dbReference type="SUPFAM" id="SSF46785">
    <property type="entry name" value="Winged helix' DNA-binding domain"/>
    <property type="match status" value="1"/>
</dbReference>